<proteinExistence type="predicted"/>
<dbReference type="InterPro" id="IPR009057">
    <property type="entry name" value="Homeodomain-like_sf"/>
</dbReference>
<dbReference type="PANTHER" id="PTHR30055:SF146">
    <property type="entry name" value="HTH-TYPE TRANSCRIPTIONAL DUAL REGULATOR CECR"/>
    <property type="match status" value="1"/>
</dbReference>
<dbReference type="Proteomes" id="UP001317085">
    <property type="component" value="Unassembled WGS sequence"/>
</dbReference>
<dbReference type="InterPro" id="IPR050109">
    <property type="entry name" value="HTH-type_TetR-like_transc_reg"/>
</dbReference>
<dbReference type="SUPFAM" id="SSF46689">
    <property type="entry name" value="Homeodomain-like"/>
    <property type="match status" value="1"/>
</dbReference>
<evidence type="ECO:0000256" key="1">
    <source>
        <dbReference type="ARBA" id="ARBA00023125"/>
    </source>
</evidence>
<dbReference type="PANTHER" id="PTHR30055">
    <property type="entry name" value="HTH-TYPE TRANSCRIPTIONAL REGULATOR RUTR"/>
    <property type="match status" value="1"/>
</dbReference>
<dbReference type="Gene3D" id="1.10.357.10">
    <property type="entry name" value="Tetracycline Repressor, domain 2"/>
    <property type="match status" value="1"/>
</dbReference>
<reference evidence="4 5" key="1">
    <citation type="submission" date="2022-02" db="EMBL/GenBank/DDBJ databases">
        <title>Comparative genomics of the first Antarctic Pseudomonas spp. capable of biotransforming 2,4,6-Trinitrotoluene.</title>
        <authorList>
            <person name="Cabrera M.A."/>
            <person name="Marquez S.L."/>
            <person name="Perez-Donoso J.M."/>
        </authorList>
    </citation>
    <scope>NUCLEOTIDE SEQUENCE [LARGE SCALE GENOMIC DNA]</scope>
    <source>
        <strain evidence="4 5">TNT11</strain>
    </source>
</reference>
<dbReference type="Pfam" id="PF14246">
    <property type="entry name" value="TetR_C_7"/>
    <property type="match status" value="1"/>
</dbReference>
<evidence type="ECO:0000256" key="2">
    <source>
        <dbReference type="PROSITE-ProRule" id="PRU00335"/>
    </source>
</evidence>
<dbReference type="InterPro" id="IPR001647">
    <property type="entry name" value="HTH_TetR"/>
</dbReference>
<dbReference type="EMBL" id="JAKNRV010000039">
    <property type="protein sequence ID" value="MCK1784125.1"/>
    <property type="molecule type" value="Genomic_DNA"/>
</dbReference>
<name>A0ABT0EEL2_9PSED</name>
<dbReference type="Gene3D" id="1.10.10.60">
    <property type="entry name" value="Homeodomain-like"/>
    <property type="match status" value="1"/>
</dbReference>
<evidence type="ECO:0000313" key="4">
    <source>
        <dbReference type="EMBL" id="MCK1784125.1"/>
    </source>
</evidence>
<feature type="domain" description="HTH tetR-type" evidence="3">
    <location>
        <begin position="17"/>
        <end position="77"/>
    </location>
</feature>
<sequence length="219" mass="24059">MSYNPVSTNSPGRPKDMAKRQAILEAAKILFLSNGYANTSMNAVALEAGVSKLTVYSHFTDKETLFTAAVVAKCEEQLPVMYFELPEGVPVETVLLNIGRRFHRLINSKESLSLHRLMMTTGNQDVKLSQVFFEAGPMRMLQGMERLLGRIDQSGALSIDKPFTAAEHFFCLLKGTANFCLLYGCGGQLSEDAAEAHVQDVVGLFMRAYRREPAASGNG</sequence>
<dbReference type="InterPro" id="IPR039536">
    <property type="entry name" value="TetR_C_Proteobacteria"/>
</dbReference>
<evidence type="ECO:0000259" key="3">
    <source>
        <dbReference type="PROSITE" id="PS50977"/>
    </source>
</evidence>
<keyword evidence="1 2" id="KW-0238">DNA-binding</keyword>
<evidence type="ECO:0000313" key="5">
    <source>
        <dbReference type="Proteomes" id="UP001317085"/>
    </source>
</evidence>
<feature type="DNA-binding region" description="H-T-H motif" evidence="2">
    <location>
        <begin position="40"/>
        <end position="59"/>
    </location>
</feature>
<organism evidence="4 5">
    <name type="scientific">Pseudomonas emilianonis</name>
    <dbReference type="NCBI Taxonomy" id="2915812"/>
    <lineage>
        <taxon>Bacteria</taxon>
        <taxon>Pseudomonadati</taxon>
        <taxon>Pseudomonadota</taxon>
        <taxon>Gammaproteobacteria</taxon>
        <taxon>Pseudomonadales</taxon>
        <taxon>Pseudomonadaceae</taxon>
        <taxon>Pseudomonas</taxon>
    </lineage>
</organism>
<gene>
    <name evidence="4" type="ORF">L9Z73_07100</name>
</gene>
<dbReference type="PROSITE" id="PS50977">
    <property type="entry name" value="HTH_TETR_2"/>
    <property type="match status" value="1"/>
</dbReference>
<dbReference type="RefSeq" id="WP_247397892.1">
    <property type="nucleotide sequence ID" value="NZ_JAKNRV010000039.1"/>
</dbReference>
<accession>A0ABT0EEL2</accession>
<comment type="caution">
    <text evidence="4">The sequence shown here is derived from an EMBL/GenBank/DDBJ whole genome shotgun (WGS) entry which is preliminary data.</text>
</comment>
<keyword evidence="5" id="KW-1185">Reference proteome</keyword>
<protein>
    <submittedName>
        <fullName evidence="4">TetR/AcrR family transcriptional regulator</fullName>
    </submittedName>
</protein>
<dbReference type="PRINTS" id="PR00455">
    <property type="entry name" value="HTHTETR"/>
</dbReference>
<dbReference type="Pfam" id="PF00440">
    <property type="entry name" value="TetR_N"/>
    <property type="match status" value="1"/>
</dbReference>